<keyword evidence="2" id="KW-1185">Reference proteome</keyword>
<dbReference type="EMBL" id="UGYZ01000002">
    <property type="protein sequence ID" value="SUJ01928.1"/>
    <property type="molecule type" value="Genomic_DNA"/>
</dbReference>
<sequence length="69" mass="7928">MQKTFEQEVLFELHFWLEILKDHSAFIHDSLAPSETAYIEEANAFKELFAGLLVTSKEVMVEQSLLAVN</sequence>
<dbReference type="SUPFAM" id="SSF158430">
    <property type="entry name" value="Bacillus cereus metalloprotein-like"/>
    <property type="match status" value="1"/>
</dbReference>
<dbReference type="InterPro" id="IPR021328">
    <property type="entry name" value="CotB-like"/>
</dbReference>
<dbReference type="RefSeq" id="WP_311157224.1">
    <property type="nucleotide sequence ID" value="NZ_CP038012.1"/>
</dbReference>
<proteinExistence type="predicted"/>
<dbReference type="Gene3D" id="1.20.1260.120">
    <property type="entry name" value="Protein of unknown function DUF2935"/>
    <property type="match status" value="1"/>
</dbReference>
<dbReference type="Pfam" id="PF11155">
    <property type="entry name" value="DUF2935"/>
    <property type="match status" value="1"/>
</dbReference>
<protein>
    <submittedName>
        <fullName evidence="1">Domain of uncharacterized function (DUF2935)</fullName>
    </submittedName>
</protein>
<dbReference type="Proteomes" id="UP000254519">
    <property type="component" value="Unassembled WGS sequence"/>
</dbReference>
<organism evidence="1 2">
    <name type="scientific">Sporosarcina pasteurii</name>
    <name type="common">Bacillus pasteurii</name>
    <dbReference type="NCBI Taxonomy" id="1474"/>
    <lineage>
        <taxon>Bacteria</taxon>
        <taxon>Bacillati</taxon>
        <taxon>Bacillota</taxon>
        <taxon>Bacilli</taxon>
        <taxon>Bacillales</taxon>
        <taxon>Caryophanaceae</taxon>
        <taxon>Sporosarcina</taxon>
    </lineage>
</organism>
<accession>A0A380BID6</accession>
<dbReference type="AlphaFoldDB" id="A0A380BID6"/>
<name>A0A380BID6_SPOPA</name>
<gene>
    <name evidence="1" type="ORF">NCTC4822_01227</name>
</gene>
<evidence type="ECO:0000313" key="1">
    <source>
        <dbReference type="EMBL" id="SUJ01928.1"/>
    </source>
</evidence>
<reference evidence="1 2" key="1">
    <citation type="submission" date="2018-06" db="EMBL/GenBank/DDBJ databases">
        <authorList>
            <consortium name="Pathogen Informatics"/>
            <person name="Doyle S."/>
        </authorList>
    </citation>
    <scope>NUCLEOTIDE SEQUENCE [LARGE SCALE GENOMIC DNA]</scope>
    <source>
        <strain evidence="2">ATCC 11859 / DSM 33 / NCIB 8841 / NCTC 4822</strain>
    </source>
</reference>
<evidence type="ECO:0000313" key="2">
    <source>
        <dbReference type="Proteomes" id="UP000254519"/>
    </source>
</evidence>